<dbReference type="CDD" id="cd11565">
    <property type="entry name" value="RWD_Spc24"/>
    <property type="match status" value="1"/>
</dbReference>
<evidence type="ECO:0000256" key="11">
    <source>
        <dbReference type="SAM" id="MobiDB-lite"/>
    </source>
</evidence>
<keyword evidence="6" id="KW-0175">Coiled coil</keyword>
<comment type="caution">
    <text evidence="12">The sequence shown here is derived from an EMBL/GenBank/DDBJ whole genome shotgun (WGS) entry which is preliminary data.</text>
</comment>
<sequence>MDTRSESVVPDSEMVADPPAEPEADDSIPSTITVIKDMRTILQNRSAEDLEFIARTWNIVSKTTSQREAELARLDQEDQQRAKSLKKLRSDAKRPPGRPTAEEHAQKMAKLDKEKFDLYKEISEIEAHIDYSAGELAKFKEELAQLQARDVAAEVIIGGAALRLQMCKKLGFDLTSSGKVLVHSPTNAFVVSLDDGKSQFEKTNELWDLASDVPPMGKRSPL</sequence>
<evidence type="ECO:0000256" key="8">
    <source>
        <dbReference type="ARBA" id="ARBA00023306"/>
    </source>
</evidence>
<feature type="compositionally biased region" description="Basic and acidic residues" evidence="11">
    <location>
        <begin position="71"/>
        <end position="81"/>
    </location>
</feature>
<dbReference type="EMBL" id="MU129010">
    <property type="protein sequence ID" value="KAF9510779.1"/>
    <property type="molecule type" value="Genomic_DNA"/>
</dbReference>
<evidence type="ECO:0000313" key="12">
    <source>
        <dbReference type="EMBL" id="KAF9510779.1"/>
    </source>
</evidence>
<keyword evidence="5 10" id="KW-0995">Kinetochore</keyword>
<reference evidence="12" key="1">
    <citation type="journal article" date="2020" name="Nat. Commun.">
        <title>Large-scale genome sequencing of mycorrhizal fungi provides insights into the early evolution of symbiotic traits.</title>
        <authorList>
            <person name="Miyauchi S."/>
            <person name="Kiss E."/>
            <person name="Kuo A."/>
            <person name="Drula E."/>
            <person name="Kohler A."/>
            <person name="Sanchez-Garcia M."/>
            <person name="Morin E."/>
            <person name="Andreopoulos B."/>
            <person name="Barry K.W."/>
            <person name="Bonito G."/>
            <person name="Buee M."/>
            <person name="Carver A."/>
            <person name="Chen C."/>
            <person name="Cichocki N."/>
            <person name="Clum A."/>
            <person name="Culley D."/>
            <person name="Crous P.W."/>
            <person name="Fauchery L."/>
            <person name="Girlanda M."/>
            <person name="Hayes R.D."/>
            <person name="Keri Z."/>
            <person name="LaButti K."/>
            <person name="Lipzen A."/>
            <person name="Lombard V."/>
            <person name="Magnuson J."/>
            <person name="Maillard F."/>
            <person name="Murat C."/>
            <person name="Nolan M."/>
            <person name="Ohm R.A."/>
            <person name="Pangilinan J."/>
            <person name="Pereira M.F."/>
            <person name="Perotto S."/>
            <person name="Peter M."/>
            <person name="Pfister S."/>
            <person name="Riley R."/>
            <person name="Sitrit Y."/>
            <person name="Stielow J.B."/>
            <person name="Szollosi G."/>
            <person name="Zifcakova L."/>
            <person name="Stursova M."/>
            <person name="Spatafora J.W."/>
            <person name="Tedersoo L."/>
            <person name="Vaario L.M."/>
            <person name="Yamada A."/>
            <person name="Yan M."/>
            <person name="Wang P."/>
            <person name="Xu J."/>
            <person name="Bruns T."/>
            <person name="Baldrian P."/>
            <person name="Vilgalys R."/>
            <person name="Dunand C."/>
            <person name="Henrissat B."/>
            <person name="Grigoriev I.V."/>
            <person name="Hibbett D."/>
            <person name="Nagy L.G."/>
            <person name="Martin F.M."/>
        </authorList>
    </citation>
    <scope>NUCLEOTIDE SEQUENCE</scope>
    <source>
        <strain evidence="12">UP504</strain>
    </source>
</reference>
<dbReference type="PANTHER" id="PTHR22142:SF2">
    <property type="entry name" value="KINETOCHORE PROTEIN SPC24"/>
    <property type="match status" value="1"/>
</dbReference>
<dbReference type="PANTHER" id="PTHR22142">
    <property type="match status" value="1"/>
</dbReference>
<dbReference type="GO" id="GO:0008017">
    <property type="term" value="F:microtubule binding"/>
    <property type="evidence" value="ECO:0007669"/>
    <property type="project" value="TreeGrafter"/>
</dbReference>
<feature type="compositionally biased region" description="Basic and acidic residues" evidence="11">
    <location>
        <begin position="88"/>
        <end position="106"/>
    </location>
</feature>
<keyword evidence="4 10" id="KW-0498">Mitosis</keyword>
<dbReference type="GO" id="GO:0005634">
    <property type="term" value="C:nucleus"/>
    <property type="evidence" value="ECO:0007669"/>
    <property type="project" value="UniProtKB-SubCell"/>
</dbReference>
<evidence type="ECO:0000256" key="5">
    <source>
        <dbReference type="ARBA" id="ARBA00022838"/>
    </source>
</evidence>
<evidence type="ECO:0000256" key="7">
    <source>
        <dbReference type="ARBA" id="ARBA00023242"/>
    </source>
</evidence>
<proteinExistence type="inferred from homology"/>
<comment type="similarity">
    <text evidence="1 10">Belongs to the SPC24 family.</text>
</comment>
<keyword evidence="9 10" id="KW-0137">Centromere</keyword>
<dbReference type="OrthoDB" id="3344830at2759"/>
<keyword evidence="13" id="KW-1185">Reference proteome</keyword>
<keyword evidence="2 10" id="KW-0158">Chromosome</keyword>
<keyword evidence="8 10" id="KW-0131">Cell cycle</keyword>
<protein>
    <recommendedName>
        <fullName evidence="10">Kinetochore protein Spc24</fullName>
    </recommendedName>
</protein>
<feature type="region of interest" description="Disordered" evidence="11">
    <location>
        <begin position="71"/>
        <end position="106"/>
    </location>
</feature>
<keyword evidence="7 10" id="KW-0539">Nucleus</keyword>
<evidence type="ECO:0000256" key="1">
    <source>
        <dbReference type="ARBA" id="ARBA00007804"/>
    </source>
</evidence>
<feature type="region of interest" description="Disordered" evidence="11">
    <location>
        <begin position="1"/>
        <end position="28"/>
    </location>
</feature>
<accession>A0A9P6ASB9</accession>
<dbReference type="GO" id="GO:0051301">
    <property type="term" value="P:cell division"/>
    <property type="evidence" value="ECO:0007669"/>
    <property type="project" value="UniProtKB-UniRule"/>
</dbReference>
<dbReference type="GO" id="GO:0031262">
    <property type="term" value="C:Ndc80 complex"/>
    <property type="evidence" value="ECO:0007669"/>
    <property type="project" value="TreeGrafter"/>
</dbReference>
<evidence type="ECO:0000256" key="9">
    <source>
        <dbReference type="ARBA" id="ARBA00023328"/>
    </source>
</evidence>
<dbReference type="InterPro" id="IPR013252">
    <property type="entry name" value="Ndc80_Spc24"/>
</dbReference>
<comment type="function">
    <text evidence="10">Acts as a component of the essential kinetochore-associated NDC80 complex, which is required for chromosome segregation and spindle checkpoint activity.</text>
</comment>
<dbReference type="AlphaFoldDB" id="A0A9P6ASB9"/>
<gene>
    <name evidence="12" type="ORF">BS47DRAFT_1347503</name>
</gene>
<evidence type="ECO:0000256" key="6">
    <source>
        <dbReference type="ARBA" id="ARBA00023054"/>
    </source>
</evidence>
<dbReference type="Proteomes" id="UP000886523">
    <property type="component" value="Unassembled WGS sequence"/>
</dbReference>
<evidence type="ECO:0000256" key="2">
    <source>
        <dbReference type="ARBA" id="ARBA00022454"/>
    </source>
</evidence>
<evidence type="ECO:0000256" key="4">
    <source>
        <dbReference type="ARBA" id="ARBA00022776"/>
    </source>
</evidence>
<dbReference type="GO" id="GO:0007059">
    <property type="term" value="P:chromosome segregation"/>
    <property type="evidence" value="ECO:0007669"/>
    <property type="project" value="TreeGrafter"/>
</dbReference>
<evidence type="ECO:0000256" key="3">
    <source>
        <dbReference type="ARBA" id="ARBA00022618"/>
    </source>
</evidence>
<organism evidence="12 13">
    <name type="scientific">Hydnum rufescens UP504</name>
    <dbReference type="NCBI Taxonomy" id="1448309"/>
    <lineage>
        <taxon>Eukaryota</taxon>
        <taxon>Fungi</taxon>
        <taxon>Dikarya</taxon>
        <taxon>Basidiomycota</taxon>
        <taxon>Agaricomycotina</taxon>
        <taxon>Agaricomycetes</taxon>
        <taxon>Cantharellales</taxon>
        <taxon>Hydnaceae</taxon>
        <taxon>Hydnum</taxon>
    </lineage>
</organism>
<evidence type="ECO:0000256" key="10">
    <source>
        <dbReference type="RuleBase" id="RU368011"/>
    </source>
</evidence>
<name>A0A9P6ASB9_9AGAM</name>
<dbReference type="Pfam" id="PF08286">
    <property type="entry name" value="Spc24"/>
    <property type="match status" value="1"/>
</dbReference>
<keyword evidence="3 10" id="KW-0132">Cell division</keyword>
<evidence type="ECO:0000313" key="13">
    <source>
        <dbReference type="Proteomes" id="UP000886523"/>
    </source>
</evidence>
<comment type="subcellular location">
    <subcellularLocation>
        <location evidence="10">Nucleus</location>
    </subcellularLocation>
    <subcellularLocation>
        <location evidence="10">Chromosome</location>
        <location evidence="10">Centromere</location>
        <location evidence="10">Kinetochore</location>
    </subcellularLocation>
</comment>
<comment type="subunit">
    <text evidence="10">Component of the NDC80 complex.</text>
</comment>